<organism evidence="5 6">
    <name type="scientific">Eiseniibacteriota bacterium</name>
    <dbReference type="NCBI Taxonomy" id="2212470"/>
    <lineage>
        <taxon>Bacteria</taxon>
        <taxon>Candidatus Eiseniibacteriota</taxon>
    </lineage>
</organism>
<gene>
    <name evidence="5" type="ORF">HZA61_16990</name>
</gene>
<protein>
    <submittedName>
        <fullName evidence="5">TlpA family protein disulfide reductase</fullName>
    </submittedName>
</protein>
<evidence type="ECO:0000259" key="4">
    <source>
        <dbReference type="PROSITE" id="PS51352"/>
    </source>
</evidence>
<dbReference type="PANTHER" id="PTHR42852">
    <property type="entry name" value="THIOL:DISULFIDE INTERCHANGE PROTEIN DSBE"/>
    <property type="match status" value="1"/>
</dbReference>
<reference evidence="5" key="1">
    <citation type="submission" date="2020-07" db="EMBL/GenBank/DDBJ databases">
        <title>Huge and variable diversity of episymbiotic CPR bacteria and DPANN archaea in groundwater ecosystems.</title>
        <authorList>
            <person name="He C.Y."/>
            <person name="Keren R."/>
            <person name="Whittaker M."/>
            <person name="Farag I.F."/>
            <person name="Doudna J."/>
            <person name="Cate J.H.D."/>
            <person name="Banfield J.F."/>
        </authorList>
    </citation>
    <scope>NUCLEOTIDE SEQUENCE</scope>
    <source>
        <strain evidence="5">NC_groundwater_1813_Pr3_B-0.1um_71_17</strain>
    </source>
</reference>
<dbReference type="GO" id="GO:0016491">
    <property type="term" value="F:oxidoreductase activity"/>
    <property type="evidence" value="ECO:0007669"/>
    <property type="project" value="InterPro"/>
</dbReference>
<keyword evidence="3" id="KW-0732">Signal</keyword>
<dbReference type="Gene3D" id="3.40.30.10">
    <property type="entry name" value="Glutaredoxin"/>
    <property type="match status" value="1"/>
</dbReference>
<dbReference type="InterPro" id="IPR013766">
    <property type="entry name" value="Thioredoxin_domain"/>
</dbReference>
<dbReference type="AlphaFoldDB" id="A0A933SH17"/>
<dbReference type="InterPro" id="IPR036249">
    <property type="entry name" value="Thioredoxin-like_sf"/>
</dbReference>
<dbReference type="Pfam" id="PF08534">
    <property type="entry name" value="Redoxin"/>
    <property type="match status" value="1"/>
</dbReference>
<dbReference type="GO" id="GO:0030313">
    <property type="term" value="C:cell envelope"/>
    <property type="evidence" value="ECO:0007669"/>
    <property type="project" value="UniProtKB-SubCell"/>
</dbReference>
<feature type="signal peptide" evidence="3">
    <location>
        <begin position="1"/>
        <end position="28"/>
    </location>
</feature>
<evidence type="ECO:0000256" key="2">
    <source>
        <dbReference type="ARBA" id="ARBA00022748"/>
    </source>
</evidence>
<evidence type="ECO:0000313" key="5">
    <source>
        <dbReference type="EMBL" id="MBI5171186.1"/>
    </source>
</evidence>
<accession>A0A933SH17</accession>
<sequence>MSSGSLPRWIAFTTTALMLGAAVATAEAGDMMAPAFAVKTVDGKTLKLADLRNKPVILDFWATWCGPCRASMPDLNDMQARYGTKGLTVIGMSVDETGPAPVKRFAGQLGVKFTIAMANDEVLDAYGPIRSIPTTFFINRKGEIVRRVIGRIDTETMNAYVQEILE</sequence>
<dbReference type="PANTHER" id="PTHR42852:SF13">
    <property type="entry name" value="PROTEIN DIPZ"/>
    <property type="match status" value="1"/>
</dbReference>
<dbReference type="GO" id="GO:0017004">
    <property type="term" value="P:cytochrome complex assembly"/>
    <property type="evidence" value="ECO:0007669"/>
    <property type="project" value="UniProtKB-KW"/>
</dbReference>
<name>A0A933SH17_UNCEI</name>
<dbReference type="InterPro" id="IPR050553">
    <property type="entry name" value="Thioredoxin_ResA/DsbE_sf"/>
</dbReference>
<keyword evidence="2" id="KW-0201">Cytochrome c-type biogenesis</keyword>
<dbReference type="PROSITE" id="PS00194">
    <property type="entry name" value="THIOREDOXIN_1"/>
    <property type="match status" value="1"/>
</dbReference>
<dbReference type="InterPro" id="IPR013740">
    <property type="entry name" value="Redoxin"/>
</dbReference>
<evidence type="ECO:0000256" key="1">
    <source>
        <dbReference type="ARBA" id="ARBA00004196"/>
    </source>
</evidence>
<comment type="subcellular location">
    <subcellularLocation>
        <location evidence="1">Cell envelope</location>
    </subcellularLocation>
</comment>
<comment type="caution">
    <text evidence="5">The sequence shown here is derived from an EMBL/GenBank/DDBJ whole genome shotgun (WGS) entry which is preliminary data.</text>
</comment>
<dbReference type="Proteomes" id="UP000696931">
    <property type="component" value="Unassembled WGS sequence"/>
</dbReference>
<proteinExistence type="predicted"/>
<dbReference type="EMBL" id="JACRIW010000121">
    <property type="protein sequence ID" value="MBI5171186.1"/>
    <property type="molecule type" value="Genomic_DNA"/>
</dbReference>
<dbReference type="InterPro" id="IPR017937">
    <property type="entry name" value="Thioredoxin_CS"/>
</dbReference>
<evidence type="ECO:0000313" key="6">
    <source>
        <dbReference type="Proteomes" id="UP000696931"/>
    </source>
</evidence>
<dbReference type="CDD" id="cd02966">
    <property type="entry name" value="TlpA_like_family"/>
    <property type="match status" value="1"/>
</dbReference>
<feature type="domain" description="Thioredoxin" evidence="4">
    <location>
        <begin position="27"/>
        <end position="166"/>
    </location>
</feature>
<dbReference type="PROSITE" id="PS51352">
    <property type="entry name" value="THIOREDOXIN_2"/>
    <property type="match status" value="1"/>
</dbReference>
<dbReference type="SUPFAM" id="SSF52833">
    <property type="entry name" value="Thioredoxin-like"/>
    <property type="match status" value="1"/>
</dbReference>
<feature type="chain" id="PRO_5037804136" evidence="3">
    <location>
        <begin position="29"/>
        <end position="166"/>
    </location>
</feature>
<evidence type="ECO:0000256" key="3">
    <source>
        <dbReference type="SAM" id="SignalP"/>
    </source>
</evidence>